<sequence>MTDQAASLRAWAAKQERPNEIQDTVPATNADAAKRTVMVLDNTPAGSVKATENYTNVFTRWADQGRKWVGSPAQWQFVQVGPNHPELTDIAQQCRYWAIWIDNDLDGFKRAYTCLKALAATGQVKQVLALHEPIRSRRGLLSNLQQVAQNYFDLQLLVFSD</sequence>
<proteinExistence type="predicted"/>
<protein>
    <submittedName>
        <fullName evidence="1">Uncharacterized protein</fullName>
    </submittedName>
</protein>
<dbReference type="EMBL" id="PIPX01000001">
    <property type="protein sequence ID" value="RUO56750.1"/>
    <property type="molecule type" value="Genomic_DNA"/>
</dbReference>
<accession>A0A432Y6Z5</accession>
<dbReference type="Proteomes" id="UP000287649">
    <property type="component" value="Unassembled WGS sequence"/>
</dbReference>
<dbReference type="AlphaFoldDB" id="A0A432Y6Z5"/>
<keyword evidence="2" id="KW-1185">Reference proteome</keyword>
<evidence type="ECO:0000313" key="2">
    <source>
        <dbReference type="Proteomes" id="UP000287649"/>
    </source>
</evidence>
<dbReference type="RefSeq" id="WP_126772250.1">
    <property type="nucleotide sequence ID" value="NZ_JANQBU010000001.1"/>
</dbReference>
<gene>
    <name evidence="1" type="ORF">CWI70_08460</name>
</gene>
<organism evidence="1 2">
    <name type="scientific">Pseudidiomarina homiensis</name>
    <dbReference type="NCBI Taxonomy" id="364198"/>
    <lineage>
        <taxon>Bacteria</taxon>
        <taxon>Pseudomonadati</taxon>
        <taxon>Pseudomonadota</taxon>
        <taxon>Gammaproteobacteria</taxon>
        <taxon>Alteromonadales</taxon>
        <taxon>Idiomarinaceae</taxon>
        <taxon>Pseudidiomarina</taxon>
    </lineage>
</organism>
<name>A0A432Y6Z5_9GAMM</name>
<dbReference type="OrthoDB" id="6236672at2"/>
<evidence type="ECO:0000313" key="1">
    <source>
        <dbReference type="EMBL" id="RUO56750.1"/>
    </source>
</evidence>
<comment type="caution">
    <text evidence="1">The sequence shown here is derived from an EMBL/GenBank/DDBJ whole genome shotgun (WGS) entry which is preliminary data.</text>
</comment>
<reference evidence="2" key="1">
    <citation type="journal article" date="2018" name="Front. Microbiol.">
        <title>Genome-Based Analysis Reveals the Taxonomy and Diversity of the Family Idiomarinaceae.</title>
        <authorList>
            <person name="Liu Y."/>
            <person name="Lai Q."/>
            <person name="Shao Z."/>
        </authorList>
    </citation>
    <scope>NUCLEOTIDE SEQUENCE [LARGE SCALE GENOMIC DNA]</scope>
    <source>
        <strain evidence="2">PO-M2</strain>
    </source>
</reference>